<gene>
    <name evidence="1" type="ORF">H4W80_010492</name>
</gene>
<organism evidence="1 2">
    <name type="scientific">Nonomuraea angiospora</name>
    <dbReference type="NCBI Taxonomy" id="46172"/>
    <lineage>
        <taxon>Bacteria</taxon>
        <taxon>Bacillati</taxon>
        <taxon>Actinomycetota</taxon>
        <taxon>Actinomycetes</taxon>
        <taxon>Streptosporangiales</taxon>
        <taxon>Streptosporangiaceae</taxon>
        <taxon>Nonomuraea</taxon>
    </lineage>
</organism>
<reference evidence="1 2" key="1">
    <citation type="submission" date="2020-10" db="EMBL/GenBank/DDBJ databases">
        <title>Sequencing the genomes of 1000 actinobacteria strains.</title>
        <authorList>
            <person name="Klenk H.-P."/>
        </authorList>
    </citation>
    <scope>NUCLEOTIDE SEQUENCE [LARGE SCALE GENOMIC DNA]</scope>
    <source>
        <strain evidence="1 2">DSM 43173</strain>
    </source>
</reference>
<protein>
    <recommendedName>
        <fullName evidence="3">Transposase</fullName>
    </recommendedName>
</protein>
<dbReference type="EMBL" id="JADBEK010000001">
    <property type="protein sequence ID" value="MBE1592234.1"/>
    <property type="molecule type" value="Genomic_DNA"/>
</dbReference>
<evidence type="ECO:0000313" key="2">
    <source>
        <dbReference type="Proteomes" id="UP000633509"/>
    </source>
</evidence>
<comment type="caution">
    <text evidence="1">The sequence shown here is derived from an EMBL/GenBank/DDBJ whole genome shotgun (WGS) entry which is preliminary data.</text>
</comment>
<name>A0ABR9MH33_9ACTN</name>
<proteinExistence type="predicted"/>
<dbReference type="Proteomes" id="UP000633509">
    <property type="component" value="Unassembled WGS sequence"/>
</dbReference>
<accession>A0ABR9MH33</accession>
<keyword evidence="2" id="KW-1185">Reference proteome</keyword>
<evidence type="ECO:0000313" key="1">
    <source>
        <dbReference type="EMBL" id="MBE1592234.1"/>
    </source>
</evidence>
<sequence length="86" mass="9684">MRDILKRAGLDSAPRRTGPSWSQFLKARAKGIWAGDLFHVDAVLLKRLYVLFVIEDAIRVVHGAGGRRTTNRILRSRHATSCRTLS</sequence>
<dbReference type="RefSeq" id="WP_192791809.1">
    <property type="nucleotide sequence ID" value="NZ_JADBEK010000001.1"/>
</dbReference>
<evidence type="ECO:0008006" key="3">
    <source>
        <dbReference type="Google" id="ProtNLM"/>
    </source>
</evidence>